<feature type="transmembrane region" description="Helical" evidence="1">
    <location>
        <begin position="21"/>
        <end position="40"/>
    </location>
</feature>
<evidence type="ECO:0000313" key="2">
    <source>
        <dbReference type="EMBL" id="KIU13182.1"/>
    </source>
</evidence>
<sequence length="41" mass="4415">MRRPTKAVNKGGTAERKAFSPLLAIAVTARLIVGGRAFFIE</sequence>
<dbReference type="EMBL" id="JXBC01000001">
    <property type="protein sequence ID" value="KIU13182.1"/>
    <property type="molecule type" value="Genomic_DNA"/>
</dbReference>
<evidence type="ECO:0000313" key="3">
    <source>
        <dbReference type="Proteomes" id="UP000032247"/>
    </source>
</evidence>
<dbReference type="PATRIC" id="fig|1423.134.peg.931"/>
<comment type="caution">
    <text evidence="2">The sequence shown here is derived from an EMBL/GenBank/DDBJ whole genome shotgun (WGS) entry which is preliminary data.</text>
</comment>
<keyword evidence="1" id="KW-0472">Membrane</keyword>
<keyword evidence="1" id="KW-0812">Transmembrane</keyword>
<accession>A0A0D1L4D1</accession>
<evidence type="ECO:0000256" key="1">
    <source>
        <dbReference type="SAM" id="Phobius"/>
    </source>
</evidence>
<dbReference type="Proteomes" id="UP000032247">
    <property type="component" value="Unassembled WGS sequence"/>
</dbReference>
<gene>
    <name evidence="2" type="ORF">SC09_Contig17orf00363</name>
</gene>
<proteinExistence type="predicted"/>
<keyword evidence="1" id="KW-1133">Transmembrane helix</keyword>
<dbReference type="AlphaFoldDB" id="A0A0D1L4D1"/>
<organism evidence="2 3">
    <name type="scientific">Bacillus subtilis</name>
    <dbReference type="NCBI Taxonomy" id="1423"/>
    <lineage>
        <taxon>Bacteria</taxon>
        <taxon>Bacillati</taxon>
        <taxon>Bacillota</taxon>
        <taxon>Bacilli</taxon>
        <taxon>Bacillales</taxon>
        <taxon>Bacillaceae</taxon>
        <taxon>Bacillus</taxon>
    </lineage>
</organism>
<reference evidence="2 3" key="1">
    <citation type="submission" date="2014-12" db="EMBL/GenBank/DDBJ databases">
        <title>Comparative genome analysis of Bacillus coagulans HM-08, Clostridium butyricum HM-68, Bacillus subtilis HM-66 and Bacillus licheniformis BL-09.</title>
        <authorList>
            <person name="Zhang H."/>
        </authorList>
    </citation>
    <scope>NUCLEOTIDE SEQUENCE [LARGE SCALE GENOMIC DNA]</scope>
    <source>
        <strain evidence="2 3">HM-66</strain>
    </source>
</reference>
<name>A0A0D1L4D1_BACIU</name>
<protein>
    <submittedName>
        <fullName evidence="2">Uncharacterized protein</fullName>
    </submittedName>
</protein>